<evidence type="ECO:0000256" key="1">
    <source>
        <dbReference type="SAM" id="MobiDB-lite"/>
    </source>
</evidence>
<organism evidence="2 3">
    <name type="scientific">Blastomyces silverae</name>
    <dbReference type="NCBI Taxonomy" id="2060906"/>
    <lineage>
        <taxon>Eukaryota</taxon>
        <taxon>Fungi</taxon>
        <taxon>Dikarya</taxon>
        <taxon>Ascomycota</taxon>
        <taxon>Pezizomycotina</taxon>
        <taxon>Eurotiomycetes</taxon>
        <taxon>Eurotiomycetidae</taxon>
        <taxon>Onygenales</taxon>
        <taxon>Ajellomycetaceae</taxon>
        <taxon>Blastomyces</taxon>
    </lineage>
</organism>
<sequence length="64" mass="7140">MQHLVRCEEVQKPNCQPTETGEHGRRPRPGLSTPPGNREAGFGSEGFEAFSALWPVKGYSRKSR</sequence>
<feature type="region of interest" description="Disordered" evidence="1">
    <location>
        <begin position="1"/>
        <end position="44"/>
    </location>
</feature>
<accession>A0A0H1BGT6</accession>
<evidence type="ECO:0000313" key="3">
    <source>
        <dbReference type="Proteomes" id="UP000053573"/>
    </source>
</evidence>
<dbReference type="AlphaFoldDB" id="A0A0H1BGT6"/>
<dbReference type="EMBL" id="LDEV01002608">
    <property type="protein sequence ID" value="KLJ08376.1"/>
    <property type="molecule type" value="Genomic_DNA"/>
</dbReference>
<dbReference type="Proteomes" id="UP000053573">
    <property type="component" value="Unassembled WGS sequence"/>
</dbReference>
<name>A0A0H1BGT6_9EURO</name>
<feature type="compositionally biased region" description="Basic and acidic residues" evidence="1">
    <location>
        <begin position="1"/>
        <end position="11"/>
    </location>
</feature>
<proteinExistence type="predicted"/>
<protein>
    <submittedName>
        <fullName evidence="2">Uncharacterized protein</fullName>
    </submittedName>
</protein>
<reference evidence="3" key="1">
    <citation type="journal article" date="2015" name="PLoS Genet.">
        <title>The dynamic genome and transcriptome of the human fungal pathogen Blastomyces and close relative Emmonsia.</title>
        <authorList>
            <person name="Munoz J.F."/>
            <person name="Gauthier G.M."/>
            <person name="Desjardins C.A."/>
            <person name="Gallo J.E."/>
            <person name="Holder J."/>
            <person name="Sullivan T.D."/>
            <person name="Marty A.J."/>
            <person name="Carmen J.C."/>
            <person name="Chen Z."/>
            <person name="Ding L."/>
            <person name="Gujja S."/>
            <person name="Magrini V."/>
            <person name="Misas E."/>
            <person name="Mitreva M."/>
            <person name="Priest M."/>
            <person name="Saif S."/>
            <person name="Whiston E.A."/>
            <person name="Young S."/>
            <person name="Zeng Q."/>
            <person name="Goldman W.E."/>
            <person name="Mardis E.R."/>
            <person name="Taylor J.W."/>
            <person name="McEwen J.G."/>
            <person name="Clay O.K."/>
            <person name="Klein B.S."/>
            <person name="Cuomo C.A."/>
        </authorList>
    </citation>
    <scope>NUCLEOTIDE SEQUENCE [LARGE SCALE GENOMIC DNA]</scope>
    <source>
        <strain evidence="3">UAMH 139</strain>
    </source>
</reference>
<gene>
    <name evidence="2" type="ORF">EMPG_16189</name>
</gene>
<evidence type="ECO:0000313" key="2">
    <source>
        <dbReference type="EMBL" id="KLJ08376.1"/>
    </source>
</evidence>
<comment type="caution">
    <text evidence="2">The sequence shown here is derived from an EMBL/GenBank/DDBJ whole genome shotgun (WGS) entry which is preliminary data.</text>
</comment>
<keyword evidence="3" id="KW-1185">Reference proteome</keyword>